<evidence type="ECO:0000256" key="2">
    <source>
        <dbReference type="ARBA" id="ARBA00022478"/>
    </source>
</evidence>
<dbReference type="SMART" id="SM00662">
    <property type="entry name" value="RPOLD"/>
    <property type="match status" value="1"/>
</dbReference>
<dbReference type="InterPro" id="IPR036603">
    <property type="entry name" value="RBP11-like"/>
</dbReference>
<evidence type="ECO:0000256" key="1">
    <source>
        <dbReference type="ARBA" id="ARBA00004026"/>
    </source>
</evidence>
<keyword evidence="5" id="KW-0496">Mitochondrion</keyword>
<dbReference type="Gene3D" id="3.30.1360.10">
    <property type="entry name" value="RNA polymerase, RBP11-like subunit"/>
    <property type="match status" value="2"/>
</dbReference>
<dbReference type="SUPFAM" id="SSF55257">
    <property type="entry name" value="RBP11-like subunits of RNA polymerase"/>
    <property type="match status" value="1"/>
</dbReference>
<dbReference type="GO" id="GO:0006351">
    <property type="term" value="P:DNA-templated transcription"/>
    <property type="evidence" value="ECO:0007669"/>
    <property type="project" value="InterPro"/>
</dbReference>
<organism evidence="5">
    <name type="scientific">Moramonas marocensis</name>
    <dbReference type="NCBI Taxonomy" id="1805496"/>
    <lineage>
        <taxon>Eukaryota</taxon>
        <taxon>Discoba</taxon>
        <taxon>Jakobida</taxon>
        <taxon>Histionina</taxon>
        <taxon>Moramonas</taxon>
    </lineage>
</organism>
<dbReference type="GO" id="GO:0000428">
    <property type="term" value="C:DNA-directed RNA polymerase complex"/>
    <property type="evidence" value="ECO:0007669"/>
    <property type="project" value="UniProtKB-KW"/>
</dbReference>
<keyword evidence="3" id="KW-0804">Transcription</keyword>
<dbReference type="InterPro" id="IPR036643">
    <property type="entry name" value="RNApol_insert_sf"/>
</dbReference>
<keyword evidence="2" id="KW-0240">DNA-directed RNA polymerase</keyword>
<gene>
    <name evidence="5" type="ORF">Mmmito_0016</name>
</gene>
<name>A0A140F2H2_9EUKA</name>
<dbReference type="InterPro" id="IPR011262">
    <property type="entry name" value="DNA-dir_RNA_pol_insert"/>
</dbReference>
<evidence type="ECO:0000259" key="4">
    <source>
        <dbReference type="SMART" id="SM00662"/>
    </source>
</evidence>
<geneLocation type="mitochondrion" evidence="5"/>
<comment type="function">
    <text evidence="1">DNA-dependent RNA polymerase catalyzes the transcription of DNA into RNA using the four ribonucleoside triphosphates as substrates.</text>
</comment>
<dbReference type="Pfam" id="PF01000">
    <property type="entry name" value="RNA_pol_A_bac"/>
    <property type="match status" value="1"/>
</dbReference>
<dbReference type="Gene3D" id="2.170.120.12">
    <property type="entry name" value="DNA-directed RNA polymerase, insert domain"/>
    <property type="match status" value="2"/>
</dbReference>
<accession>A0A140F2H2</accession>
<reference evidence="5" key="1">
    <citation type="submission" date="2015-11" db="EMBL/GenBank/DDBJ databases">
        <authorList>
            <person name="Zhang Y."/>
            <person name="Guo Z."/>
        </authorList>
    </citation>
    <scope>NUCLEOTIDE SEQUENCE</scope>
</reference>
<evidence type="ECO:0000256" key="3">
    <source>
        <dbReference type="ARBA" id="ARBA00023163"/>
    </source>
</evidence>
<dbReference type="EMBL" id="KU057169">
    <property type="protein sequence ID" value="AML60606.1"/>
    <property type="molecule type" value="Genomic_DNA"/>
</dbReference>
<dbReference type="GO" id="GO:0003899">
    <property type="term" value="F:DNA-directed RNA polymerase activity"/>
    <property type="evidence" value="ECO:0007669"/>
    <property type="project" value="InterPro"/>
</dbReference>
<feature type="domain" description="DNA-directed RNA polymerase RpoA/D/Rpb3-type" evidence="4">
    <location>
        <begin position="19"/>
        <end position="307"/>
    </location>
</feature>
<dbReference type="SUPFAM" id="SSF56553">
    <property type="entry name" value="Insert subdomain of RNA polymerase alpha subunit"/>
    <property type="match status" value="1"/>
</dbReference>
<dbReference type="AlphaFoldDB" id="A0A140F2H2"/>
<evidence type="ECO:0000313" key="5">
    <source>
        <dbReference type="EMBL" id="AML60606.1"/>
    </source>
</evidence>
<dbReference type="InterPro" id="IPR011263">
    <property type="entry name" value="DNA-dir_RNA_pol_RpoA/D/Rpb3"/>
</dbReference>
<protein>
    <submittedName>
        <fullName evidence="5">RNA polymerase subunit alpha</fullName>
    </submittedName>
</protein>
<sequence>MLFSYLNPSIQILHSNQEHLQLSIGPIERHFAMTMGNLLRKIAFRMSYGMATTAFTVEAPHKNRFNLNENVKTNSLRSANRFHEFQNIPGVKEDLSDIGLNIKSIVYAENIEEKYEKQNIKKNQFHSLNENNGAVTNLWDLSTNHSLLDLDKINESMRKNRIKDDKKTSSYNIKNFPSLVYIKKKAPAIITAGDIYSLSKVSPKVVNKDLVICHFEQNPFIDTLLFTLVIDIGVGYLPASYHSIRNGFIPLDAVFSPVRNISFYVRRYNIYEELFFDIQTNASCHPMDVLIHSLRFLRSKFDLTINPLTRHT</sequence>
<reference evidence="5" key="2">
    <citation type="journal article" date="2016" name="Open Biol.">
        <title>Moramonas marocensis gen. nov., sp. nov.: a jakobid flagellate isolated from desert soil with a bacteria-like, but bloated mitochondrial genome.</title>
        <authorList>
            <person name="Strassert J.F."/>
            <person name="Tikhonenkov D.V."/>
            <person name="Pombert J.F."/>
            <person name="Kolisko M."/>
            <person name="Tai V."/>
            <person name="Mylnikov A.P."/>
            <person name="Keeling P.J."/>
        </authorList>
    </citation>
    <scope>NUCLEOTIDE SEQUENCE</scope>
</reference>
<proteinExistence type="predicted"/>
<dbReference type="GO" id="GO:0046983">
    <property type="term" value="F:protein dimerization activity"/>
    <property type="evidence" value="ECO:0007669"/>
    <property type="project" value="InterPro"/>
</dbReference>
<dbReference type="Pfam" id="PF01193">
    <property type="entry name" value="RNA_pol_L"/>
    <property type="match status" value="1"/>
</dbReference>